<keyword evidence="2" id="KW-1185">Reference proteome</keyword>
<name>A0ACC3A7N5_9EURO</name>
<evidence type="ECO:0000313" key="1">
    <source>
        <dbReference type="EMBL" id="KAJ9656685.1"/>
    </source>
</evidence>
<comment type="caution">
    <text evidence="1">The sequence shown here is derived from an EMBL/GenBank/DDBJ whole genome shotgun (WGS) entry which is preliminary data.</text>
</comment>
<protein>
    <submittedName>
        <fullName evidence="1">Uncharacterized protein</fullName>
    </submittedName>
</protein>
<sequence length="501" mass="54923">MAYTRLINGSLQRLNAFVLPRPSPAPLLSTTPRSLHWSNRTFTTSWSPKLNQSTPTANNPLSNLRILDLTRVLAGPFCTQILADYGAAVLKVEQPGTGDETRQWRTSGETAQMWDDEYLSSTSTTKTPADSPLMSLYFSSVNRNKRSMTLNLKSTRAQNLIKELLDPSRPDAYDIIVHNFLPGKMATMGLDYDSLKHVNPGLIYASVSGYGASGPSSRRAGYDAIALAEAGLLHITGSSESGPTKPGVAIADLCTGLYTHGAILAAVNSRTHNGGLGCKIDASLFESSLSLLINVGLASLNLDLTKGPENRKRGSRLGLGHPNLVPYGGYRTRDGRILFIAANNNRQWKLFCERLSIPSEITQKYDTNDKRVENRVEIMKILGDRFAEQDLREWEKVFEGSGLPYGPINDVVEALEHPQARARDMVVSVEGIKAARDGMVRLIGPAVKFGTEDDSTQKGSAKPNPVVRRNPPLLGEHTDEVLQELEYSAEQIHELRREGAI</sequence>
<reference evidence="1" key="1">
    <citation type="submission" date="2022-10" db="EMBL/GenBank/DDBJ databases">
        <title>Culturing micro-colonial fungi from biological soil crusts in the Mojave desert and describing Neophaeococcomyces mojavensis, and introducing the new genera and species Taxawa tesnikishii.</title>
        <authorList>
            <person name="Kurbessoian T."/>
            <person name="Stajich J.E."/>
        </authorList>
    </citation>
    <scope>NUCLEOTIDE SEQUENCE</scope>
    <source>
        <strain evidence="1">JES_112</strain>
    </source>
</reference>
<organism evidence="1 2">
    <name type="scientific">Neophaeococcomyces mojaviensis</name>
    <dbReference type="NCBI Taxonomy" id="3383035"/>
    <lineage>
        <taxon>Eukaryota</taxon>
        <taxon>Fungi</taxon>
        <taxon>Dikarya</taxon>
        <taxon>Ascomycota</taxon>
        <taxon>Pezizomycotina</taxon>
        <taxon>Eurotiomycetes</taxon>
        <taxon>Chaetothyriomycetidae</taxon>
        <taxon>Chaetothyriales</taxon>
        <taxon>Chaetothyriales incertae sedis</taxon>
        <taxon>Neophaeococcomyces</taxon>
    </lineage>
</organism>
<evidence type="ECO:0000313" key="2">
    <source>
        <dbReference type="Proteomes" id="UP001172386"/>
    </source>
</evidence>
<accession>A0ACC3A7N5</accession>
<dbReference type="EMBL" id="JAPDRQ010000074">
    <property type="protein sequence ID" value="KAJ9656685.1"/>
    <property type="molecule type" value="Genomic_DNA"/>
</dbReference>
<gene>
    <name evidence="1" type="ORF">H2198_004804</name>
</gene>
<dbReference type="Proteomes" id="UP001172386">
    <property type="component" value="Unassembled WGS sequence"/>
</dbReference>
<proteinExistence type="predicted"/>